<evidence type="ECO:0000256" key="1">
    <source>
        <dbReference type="SAM" id="MobiDB-lite"/>
    </source>
</evidence>
<feature type="region of interest" description="Disordered" evidence="1">
    <location>
        <begin position="1"/>
        <end position="57"/>
    </location>
</feature>
<dbReference type="Proteomes" id="UP001272052">
    <property type="component" value="Unassembled WGS sequence"/>
</dbReference>
<feature type="compositionally biased region" description="Polar residues" evidence="1">
    <location>
        <begin position="36"/>
        <end position="57"/>
    </location>
</feature>
<evidence type="ECO:0000313" key="2">
    <source>
        <dbReference type="EMBL" id="MDV0445881.1"/>
    </source>
</evidence>
<feature type="compositionally biased region" description="Low complexity" evidence="1">
    <location>
        <begin position="14"/>
        <end position="28"/>
    </location>
</feature>
<evidence type="ECO:0000313" key="3">
    <source>
        <dbReference type="Proteomes" id="UP001272052"/>
    </source>
</evidence>
<protein>
    <submittedName>
        <fullName evidence="2">Uncharacterized protein</fullName>
    </submittedName>
</protein>
<proteinExistence type="predicted"/>
<dbReference type="EMBL" id="JAWDKC010000025">
    <property type="protein sequence ID" value="MDV0445881.1"/>
    <property type="molecule type" value="Genomic_DNA"/>
</dbReference>
<comment type="caution">
    <text evidence="2">The sequence shown here is derived from an EMBL/GenBank/DDBJ whole genome shotgun (WGS) entry which is preliminary data.</text>
</comment>
<sequence>MHQLARGERRDNGNSDNGNSDNGNSDNGNSGGSRQAGKSATVLLQNSKVTAATETVR</sequence>
<name>A0ABU3VRW1_9EURY</name>
<keyword evidence="3" id="KW-1185">Reference proteome</keyword>
<gene>
    <name evidence="2" type="ORF">MmiAt1_14820</name>
</gene>
<reference evidence="2 3" key="1">
    <citation type="submission" date="2023-06" db="EMBL/GenBank/DDBJ databases">
        <title>Genome sequence of Methanimicrococcus sp. At1.</title>
        <authorList>
            <person name="Protasov E."/>
            <person name="Platt K."/>
            <person name="Poehlein A."/>
            <person name="Daniel R."/>
            <person name="Brune A."/>
        </authorList>
    </citation>
    <scope>NUCLEOTIDE SEQUENCE [LARGE SCALE GENOMIC DNA]</scope>
    <source>
        <strain evidence="2 3">At1</strain>
    </source>
</reference>
<organism evidence="2 3">
    <name type="scientific">Methanimicrococcus hacksteinii</name>
    <dbReference type="NCBI Taxonomy" id="3028293"/>
    <lineage>
        <taxon>Archaea</taxon>
        <taxon>Methanobacteriati</taxon>
        <taxon>Methanobacteriota</taxon>
        <taxon>Stenosarchaea group</taxon>
        <taxon>Methanomicrobia</taxon>
        <taxon>Methanosarcinales</taxon>
        <taxon>Methanosarcinaceae</taxon>
        <taxon>Methanimicrococcus</taxon>
    </lineage>
</organism>
<feature type="compositionally biased region" description="Basic and acidic residues" evidence="1">
    <location>
        <begin position="1"/>
        <end position="13"/>
    </location>
</feature>
<accession>A0ABU3VRW1</accession>